<dbReference type="PANTHER" id="PTHR34182:SF1">
    <property type="entry name" value="PROTEIN-EXPORT MEMBRANE PROTEIN SECG"/>
    <property type="match status" value="1"/>
</dbReference>
<organism evidence="12">
    <name type="scientific">marine metagenome</name>
    <dbReference type="NCBI Taxonomy" id="408172"/>
    <lineage>
        <taxon>unclassified sequences</taxon>
        <taxon>metagenomes</taxon>
        <taxon>ecological metagenomes</taxon>
    </lineage>
</organism>
<dbReference type="Pfam" id="PF03840">
    <property type="entry name" value="SecG"/>
    <property type="match status" value="1"/>
</dbReference>
<comment type="subcellular location">
    <subcellularLocation>
        <location evidence="1">Cell membrane</location>
        <topology evidence="1">Multi-pass membrane protein</topology>
    </subcellularLocation>
</comment>
<keyword evidence="8" id="KW-0811">Translocation</keyword>
<dbReference type="GO" id="GO:0005886">
    <property type="term" value="C:plasma membrane"/>
    <property type="evidence" value="ECO:0007669"/>
    <property type="project" value="UniProtKB-SubCell"/>
</dbReference>
<evidence type="ECO:0000256" key="5">
    <source>
        <dbReference type="ARBA" id="ARBA00022692"/>
    </source>
</evidence>
<evidence type="ECO:0000256" key="6">
    <source>
        <dbReference type="ARBA" id="ARBA00022927"/>
    </source>
</evidence>
<dbReference type="GO" id="GO:0015450">
    <property type="term" value="F:protein-transporting ATPase activity"/>
    <property type="evidence" value="ECO:0007669"/>
    <property type="project" value="InterPro"/>
</dbReference>
<name>A0A381R539_9ZZZZ</name>
<accession>A0A381R539</accession>
<evidence type="ECO:0008006" key="13">
    <source>
        <dbReference type="Google" id="ProtNLM"/>
    </source>
</evidence>
<feature type="transmembrane region" description="Helical" evidence="11">
    <location>
        <begin position="51"/>
        <end position="73"/>
    </location>
</feature>
<comment type="similarity">
    <text evidence="2">Belongs to the SecG family.</text>
</comment>
<dbReference type="GO" id="GO:0043952">
    <property type="term" value="P:protein transport by the Sec complex"/>
    <property type="evidence" value="ECO:0007669"/>
    <property type="project" value="TreeGrafter"/>
</dbReference>
<evidence type="ECO:0000256" key="10">
    <source>
        <dbReference type="SAM" id="MobiDB-lite"/>
    </source>
</evidence>
<keyword evidence="5 11" id="KW-0812">Transmembrane</keyword>
<keyword evidence="4" id="KW-1003">Cell membrane</keyword>
<feature type="region of interest" description="Disordered" evidence="10">
    <location>
        <begin position="93"/>
        <end position="127"/>
    </location>
</feature>
<dbReference type="EMBL" id="UINC01001675">
    <property type="protein sequence ID" value="SUZ86324.1"/>
    <property type="molecule type" value="Genomic_DNA"/>
</dbReference>
<dbReference type="InterPro" id="IPR004692">
    <property type="entry name" value="SecG"/>
</dbReference>
<sequence length="127" mass="12650">MYYALLAVYVLVCLLLLLVVLLQQGKGGDMASAFGGSGSQTAFGARGSATVLTRATTVLGVGFILGALVLAIIGRQGPGSVVSGIEGPAPLDISGSPALPLETTVPNDEPATPGTTPTTTTPTPQEP</sequence>
<feature type="compositionally biased region" description="Low complexity" evidence="10">
    <location>
        <begin position="110"/>
        <end position="127"/>
    </location>
</feature>
<keyword evidence="3" id="KW-0813">Transport</keyword>
<dbReference type="PRINTS" id="PR01651">
    <property type="entry name" value="SECGEXPORT"/>
</dbReference>
<dbReference type="NCBIfam" id="TIGR00810">
    <property type="entry name" value="secG"/>
    <property type="match status" value="1"/>
</dbReference>
<dbReference type="GO" id="GO:0065002">
    <property type="term" value="P:intracellular protein transmembrane transport"/>
    <property type="evidence" value="ECO:0007669"/>
    <property type="project" value="TreeGrafter"/>
</dbReference>
<dbReference type="AlphaFoldDB" id="A0A381R539"/>
<evidence type="ECO:0000313" key="12">
    <source>
        <dbReference type="EMBL" id="SUZ86324.1"/>
    </source>
</evidence>
<evidence type="ECO:0000256" key="2">
    <source>
        <dbReference type="ARBA" id="ARBA00008445"/>
    </source>
</evidence>
<evidence type="ECO:0000256" key="9">
    <source>
        <dbReference type="ARBA" id="ARBA00023136"/>
    </source>
</evidence>
<keyword evidence="9 11" id="KW-0472">Membrane</keyword>
<evidence type="ECO:0000256" key="4">
    <source>
        <dbReference type="ARBA" id="ARBA00022475"/>
    </source>
</evidence>
<protein>
    <recommendedName>
        <fullName evidence="13">Protein-export membrane protein SecG</fullName>
    </recommendedName>
</protein>
<gene>
    <name evidence="12" type="ORF">METZ01_LOCUS39178</name>
</gene>
<dbReference type="PANTHER" id="PTHR34182">
    <property type="entry name" value="PROTEIN-EXPORT MEMBRANE PROTEIN SECG"/>
    <property type="match status" value="1"/>
</dbReference>
<evidence type="ECO:0000256" key="7">
    <source>
        <dbReference type="ARBA" id="ARBA00022989"/>
    </source>
</evidence>
<keyword evidence="6" id="KW-0653">Protein transport</keyword>
<proteinExistence type="inferred from homology"/>
<reference evidence="12" key="1">
    <citation type="submission" date="2018-05" db="EMBL/GenBank/DDBJ databases">
        <authorList>
            <person name="Lanie J.A."/>
            <person name="Ng W.-L."/>
            <person name="Kazmierczak K.M."/>
            <person name="Andrzejewski T.M."/>
            <person name="Davidsen T.M."/>
            <person name="Wayne K.J."/>
            <person name="Tettelin H."/>
            <person name="Glass J.I."/>
            <person name="Rusch D."/>
            <person name="Podicherti R."/>
            <person name="Tsui H.-C.T."/>
            <person name="Winkler M.E."/>
        </authorList>
    </citation>
    <scope>NUCLEOTIDE SEQUENCE</scope>
</reference>
<evidence type="ECO:0000256" key="3">
    <source>
        <dbReference type="ARBA" id="ARBA00022448"/>
    </source>
</evidence>
<keyword evidence="7 11" id="KW-1133">Transmembrane helix</keyword>
<dbReference type="GO" id="GO:0009306">
    <property type="term" value="P:protein secretion"/>
    <property type="evidence" value="ECO:0007669"/>
    <property type="project" value="InterPro"/>
</dbReference>
<evidence type="ECO:0000256" key="8">
    <source>
        <dbReference type="ARBA" id="ARBA00023010"/>
    </source>
</evidence>
<evidence type="ECO:0000256" key="1">
    <source>
        <dbReference type="ARBA" id="ARBA00004651"/>
    </source>
</evidence>
<evidence type="ECO:0000256" key="11">
    <source>
        <dbReference type="SAM" id="Phobius"/>
    </source>
</evidence>